<keyword evidence="2" id="KW-1185">Reference proteome</keyword>
<evidence type="ECO:0000313" key="2">
    <source>
        <dbReference type="Proteomes" id="UP001634747"/>
    </source>
</evidence>
<dbReference type="EMBL" id="JBJYXY010000001">
    <property type="protein sequence ID" value="MFN2975234.1"/>
    <property type="molecule type" value="Genomic_DNA"/>
</dbReference>
<protein>
    <submittedName>
        <fullName evidence="1">Uncharacterized protein</fullName>
    </submittedName>
</protein>
<sequence>MPLVKDETSLGAWTESELVDSAATFQPIGMDSDMPPEIRFKGGVAKLVQLRHLRGFSEEGLSVFLLARSGEVSLENFSRVPMLRNGQNQLGGRVWIVNPTVNSGWSREHQTNDDDELFRFVSEGLALGTLPALIFDPRCRELRFYPHGLNAIDHVELAPLTSNVNVDEVFRHIDALYQKELITPEAQSAVGKLWEDATRWRPVKLAEQTVQFYIKVGLNRAFPLCNVRQERTQVTGRVDLLIEEYTGVGPSSLINHMVIELKVLRSFSAGGKAIPPKDMVDWVTKGVEQASAYRNEAHALTSALCCFDMRKSDTGAACFKHILSKAAALGVNLRRWYLYSSSAELRRALGASA</sequence>
<comment type="caution">
    <text evidence="1">The sequence shown here is derived from an EMBL/GenBank/DDBJ whole genome shotgun (WGS) entry which is preliminary data.</text>
</comment>
<reference evidence="1 2" key="1">
    <citation type="submission" date="2024-12" db="EMBL/GenBank/DDBJ databases">
        <authorList>
            <person name="Lee Y."/>
        </authorList>
    </citation>
    <scope>NUCLEOTIDE SEQUENCE [LARGE SCALE GENOMIC DNA]</scope>
    <source>
        <strain evidence="1 2">03SUJ4</strain>
    </source>
</reference>
<name>A0ABW9KKV9_9BACT</name>
<dbReference type="Proteomes" id="UP001634747">
    <property type="component" value="Unassembled WGS sequence"/>
</dbReference>
<accession>A0ABW9KKV9</accession>
<proteinExistence type="predicted"/>
<evidence type="ECO:0000313" key="1">
    <source>
        <dbReference type="EMBL" id="MFN2975234.1"/>
    </source>
</evidence>
<dbReference type="RefSeq" id="WP_263413236.1">
    <property type="nucleotide sequence ID" value="NZ_BAABBH010000001.1"/>
</dbReference>
<gene>
    <name evidence="1" type="ORF">ACK2TP_05615</name>
</gene>
<organism evidence="1 2">
    <name type="scientific">Terriglobus aquaticus</name>
    <dbReference type="NCBI Taxonomy" id="940139"/>
    <lineage>
        <taxon>Bacteria</taxon>
        <taxon>Pseudomonadati</taxon>
        <taxon>Acidobacteriota</taxon>
        <taxon>Terriglobia</taxon>
        <taxon>Terriglobales</taxon>
        <taxon>Acidobacteriaceae</taxon>
        <taxon>Terriglobus</taxon>
    </lineage>
</organism>